<proteinExistence type="inferred from homology"/>
<evidence type="ECO:0000259" key="2">
    <source>
        <dbReference type="Pfam" id="PF00329"/>
    </source>
</evidence>
<dbReference type="EMBL" id="SIXC01000005">
    <property type="protein sequence ID" value="TBH80532.1"/>
    <property type="molecule type" value="Genomic_DNA"/>
</dbReference>
<sequence length="200" mass="21245">MSATPAHADPAALRARLAALPGVSVRDTDHAALGYDLEVRVPATAVPEAVGLLDAAGYFLEGMTGVDWLGERETLLKEAKAKAAAAAKAAADAEAAADGAATAPAAAPQEAAPGIPEEDELEVVYDCNRYAARHRVSVRVRVPRSAPQLPSIAQIYPIAHWHEREIHEFFGIVFTGHPYLVPLLLPEDADYHPLLKDYGA</sequence>
<dbReference type="InterPro" id="IPR037232">
    <property type="entry name" value="NADH_quin_OxRdtase_su_C/D-like"/>
</dbReference>
<evidence type="ECO:0000313" key="3">
    <source>
        <dbReference type="EMBL" id="TBH80532.1"/>
    </source>
</evidence>
<comment type="similarity">
    <text evidence="1">Belongs to the complex I 30 kDa subunit family.</text>
</comment>
<dbReference type="Gene3D" id="3.30.460.80">
    <property type="entry name" value="NADH:ubiquinone oxidoreductase, 30kDa subunit"/>
    <property type="match status" value="1"/>
</dbReference>
<dbReference type="GO" id="GO:0008137">
    <property type="term" value="F:NADH dehydrogenase (ubiquinone) activity"/>
    <property type="evidence" value="ECO:0007669"/>
    <property type="project" value="InterPro"/>
</dbReference>
<dbReference type="PANTHER" id="PTHR10884:SF14">
    <property type="entry name" value="NADH DEHYDROGENASE [UBIQUINONE] IRON-SULFUR PROTEIN 3, MITOCHONDRIAL"/>
    <property type="match status" value="1"/>
</dbReference>
<accession>A0A6H3FCG8</accession>
<dbReference type="AlphaFoldDB" id="A0A6H3FCG8"/>
<dbReference type="Proteomes" id="UP000292919">
    <property type="component" value="Unassembled WGS sequence"/>
</dbReference>
<dbReference type="PANTHER" id="PTHR10884">
    <property type="entry name" value="NADH DEHYDROGENASE UBIQUINONE IRON-SULFUR PROTEIN 3"/>
    <property type="match status" value="1"/>
</dbReference>
<organism evidence="3 4">
    <name type="scientific">Desulfovibrio legallii</name>
    <dbReference type="NCBI Taxonomy" id="571438"/>
    <lineage>
        <taxon>Bacteria</taxon>
        <taxon>Pseudomonadati</taxon>
        <taxon>Thermodesulfobacteriota</taxon>
        <taxon>Desulfovibrionia</taxon>
        <taxon>Desulfovibrionales</taxon>
        <taxon>Desulfovibrionaceae</taxon>
        <taxon>Desulfovibrio</taxon>
    </lineage>
</organism>
<reference evidence="3 4" key="1">
    <citation type="submission" date="2018-12" db="EMBL/GenBank/DDBJ databases">
        <title>First genome draft of Desulfovibrio legallis sp. nov.</title>
        <authorList>
            <person name="Ben Dhia O."/>
            <person name="Najjari A."/>
            <person name="Ferjani R."/>
            <person name="Fhoula I."/>
            <person name="Fardeau M.-L."/>
            <person name="Boudabbous A."/>
            <person name="Ouzari H.I."/>
        </authorList>
    </citation>
    <scope>NUCLEOTIDE SEQUENCE [LARGE SCALE GENOMIC DNA]</scope>
    <source>
        <strain evidence="3 4">H1T</strain>
    </source>
</reference>
<comment type="caution">
    <text evidence="3">The sequence shown here is derived from an EMBL/GenBank/DDBJ whole genome shotgun (WGS) entry which is preliminary data.</text>
</comment>
<feature type="domain" description="NADH:ubiquinone oxidoreductase 30kDa subunit" evidence="2">
    <location>
        <begin position="116"/>
        <end position="198"/>
    </location>
</feature>
<dbReference type="SUPFAM" id="SSF143243">
    <property type="entry name" value="Nqo5-like"/>
    <property type="match status" value="1"/>
</dbReference>
<protein>
    <submittedName>
        <fullName evidence="3">NADH-quinone oxidoreductase subunit C</fullName>
    </submittedName>
</protein>
<evidence type="ECO:0000313" key="4">
    <source>
        <dbReference type="Proteomes" id="UP000292919"/>
    </source>
</evidence>
<name>A0A6H3FCG8_9BACT</name>
<gene>
    <name evidence="3" type="ORF">EB812_05200</name>
</gene>
<evidence type="ECO:0000256" key="1">
    <source>
        <dbReference type="ARBA" id="ARBA00007569"/>
    </source>
</evidence>
<dbReference type="Pfam" id="PF00329">
    <property type="entry name" value="Complex1_30kDa"/>
    <property type="match status" value="1"/>
</dbReference>
<dbReference type="RefSeq" id="WP_118230230.1">
    <property type="nucleotide sequence ID" value="NZ_JAQDZC010000012.1"/>
</dbReference>
<keyword evidence="4" id="KW-1185">Reference proteome</keyword>
<dbReference type="InterPro" id="IPR001268">
    <property type="entry name" value="NADH_UbQ_OxRdtase_30kDa_su"/>
</dbReference>